<keyword evidence="3" id="KW-1185">Reference proteome</keyword>
<dbReference type="Proteomes" id="UP000327157">
    <property type="component" value="Chromosome 14"/>
</dbReference>
<reference evidence="2 3" key="3">
    <citation type="submission" date="2019-11" db="EMBL/GenBank/DDBJ databases">
        <title>A de novo genome assembly of a pear dwarfing rootstock.</title>
        <authorList>
            <person name="Wang F."/>
            <person name="Wang J."/>
            <person name="Li S."/>
            <person name="Zhang Y."/>
            <person name="Fang M."/>
            <person name="Ma L."/>
            <person name="Zhao Y."/>
            <person name="Jiang S."/>
        </authorList>
    </citation>
    <scope>NUCLEOTIDE SEQUENCE [LARGE SCALE GENOMIC DNA]</scope>
    <source>
        <strain evidence="2">S2</strain>
        <tissue evidence="2">Leaf</tissue>
    </source>
</reference>
<proteinExistence type="predicted"/>
<comment type="caution">
    <text evidence="2">The sequence shown here is derived from an EMBL/GenBank/DDBJ whole genome shotgun (WGS) entry which is preliminary data.</text>
</comment>
<reference evidence="2 3" key="1">
    <citation type="submission" date="2019-09" db="EMBL/GenBank/DDBJ databases">
        <authorList>
            <person name="Ou C."/>
        </authorList>
    </citation>
    <scope>NUCLEOTIDE SEQUENCE [LARGE SCALE GENOMIC DNA]</scope>
    <source>
        <strain evidence="2">S2</strain>
        <tissue evidence="2">Leaf</tissue>
    </source>
</reference>
<dbReference type="InterPro" id="IPR021659">
    <property type="entry name" value="NdhS"/>
</dbReference>
<dbReference type="OrthoDB" id="2015351at2759"/>
<dbReference type="EMBL" id="SMOL01000553">
    <property type="protein sequence ID" value="KAB2608762.1"/>
    <property type="molecule type" value="Genomic_DNA"/>
</dbReference>
<feature type="region of interest" description="Disordered" evidence="1">
    <location>
        <begin position="49"/>
        <end position="74"/>
    </location>
</feature>
<sequence length="74" mass="8015">MPSTHSLRPSAKFNLSEILLGRGLCNGGTGLLQELKRDVEEEEASAWVAAETEEEKPESSARTAIESVQEDGLD</sequence>
<organism evidence="2 3">
    <name type="scientific">Pyrus ussuriensis x Pyrus communis</name>
    <dbReference type="NCBI Taxonomy" id="2448454"/>
    <lineage>
        <taxon>Eukaryota</taxon>
        <taxon>Viridiplantae</taxon>
        <taxon>Streptophyta</taxon>
        <taxon>Embryophyta</taxon>
        <taxon>Tracheophyta</taxon>
        <taxon>Spermatophyta</taxon>
        <taxon>Magnoliopsida</taxon>
        <taxon>eudicotyledons</taxon>
        <taxon>Gunneridae</taxon>
        <taxon>Pentapetalae</taxon>
        <taxon>rosids</taxon>
        <taxon>fabids</taxon>
        <taxon>Rosales</taxon>
        <taxon>Rosaceae</taxon>
        <taxon>Amygdaloideae</taxon>
        <taxon>Maleae</taxon>
        <taxon>Pyrus</taxon>
    </lineage>
</organism>
<evidence type="ECO:0000256" key="1">
    <source>
        <dbReference type="SAM" id="MobiDB-lite"/>
    </source>
</evidence>
<protein>
    <submittedName>
        <fullName evidence="2">Uncharacterized protein</fullName>
    </submittedName>
</protein>
<evidence type="ECO:0000313" key="3">
    <source>
        <dbReference type="Proteomes" id="UP000327157"/>
    </source>
</evidence>
<dbReference type="GO" id="GO:0009767">
    <property type="term" value="P:photosynthetic electron transport chain"/>
    <property type="evidence" value="ECO:0007669"/>
    <property type="project" value="InterPro"/>
</dbReference>
<gene>
    <name evidence="2" type="ORF">D8674_011930</name>
</gene>
<evidence type="ECO:0000313" key="2">
    <source>
        <dbReference type="EMBL" id="KAB2608762.1"/>
    </source>
</evidence>
<dbReference type="PANTHER" id="PTHR35494:SF1">
    <property type="entry name" value="NAD(P)H-QUINONE OXIDOREDUCTASE SUBUNIT S, CHLOROPLASTIC"/>
    <property type="match status" value="1"/>
</dbReference>
<name>A0A5N5G5P2_9ROSA</name>
<dbReference type="AlphaFoldDB" id="A0A5N5G5P2"/>
<reference evidence="3" key="2">
    <citation type="submission" date="2019-10" db="EMBL/GenBank/DDBJ databases">
        <title>A de novo genome assembly of a pear dwarfing rootstock.</title>
        <authorList>
            <person name="Wang F."/>
            <person name="Wang J."/>
            <person name="Li S."/>
            <person name="Zhang Y."/>
            <person name="Fang M."/>
            <person name="Ma L."/>
            <person name="Zhao Y."/>
            <person name="Jiang S."/>
        </authorList>
    </citation>
    <scope>NUCLEOTIDE SEQUENCE [LARGE SCALE GENOMIC DNA]</scope>
</reference>
<dbReference type="PANTHER" id="PTHR35494">
    <property type="entry name" value="NAD(P)H-QUINONE OXIDOREDUCTASE SUBUNIT S, CHLOROPLASTIC"/>
    <property type="match status" value="1"/>
</dbReference>
<accession>A0A5N5G5P2</accession>